<comment type="caution">
    <text evidence="2">The sequence shown here is derived from an EMBL/GenBank/DDBJ whole genome shotgun (WGS) entry which is preliminary data.</text>
</comment>
<gene>
    <name evidence="2" type="ORF">RM780_20000</name>
</gene>
<accession>A0ABU2LCB7</accession>
<name>A0ABU2LCB7_9ACTN</name>
<sequence length="133" mass="14002">MPGTHFALRIDERQIAALADAAVDALARRLADHAFAPLHDDAPEGASPGSAFGGETAHESSSTDALAYLHALVYLQSAVQRRADEAARHAARAGAGYPDLGKVCNITRQGARRRWPGLVPPAPSRPPSDRSSS</sequence>
<reference evidence="3" key="1">
    <citation type="submission" date="2023-07" db="EMBL/GenBank/DDBJ databases">
        <title>30 novel species of actinomycetes from the DSMZ collection.</title>
        <authorList>
            <person name="Nouioui I."/>
        </authorList>
    </citation>
    <scope>NUCLEOTIDE SEQUENCE [LARGE SCALE GENOMIC DNA]</scope>
    <source>
        <strain evidence="3">DSM 44917</strain>
    </source>
</reference>
<evidence type="ECO:0000313" key="2">
    <source>
        <dbReference type="EMBL" id="MDT0309227.1"/>
    </source>
</evidence>
<evidence type="ECO:0000256" key="1">
    <source>
        <dbReference type="SAM" id="MobiDB-lite"/>
    </source>
</evidence>
<feature type="region of interest" description="Disordered" evidence="1">
    <location>
        <begin position="111"/>
        <end position="133"/>
    </location>
</feature>
<dbReference type="EMBL" id="JAVREN010000033">
    <property type="protein sequence ID" value="MDT0309227.1"/>
    <property type="molecule type" value="Genomic_DNA"/>
</dbReference>
<keyword evidence="3" id="KW-1185">Reference proteome</keyword>
<evidence type="ECO:0000313" key="3">
    <source>
        <dbReference type="Proteomes" id="UP001183388"/>
    </source>
</evidence>
<dbReference type="Proteomes" id="UP001183388">
    <property type="component" value="Unassembled WGS sequence"/>
</dbReference>
<protein>
    <submittedName>
        <fullName evidence="2">Uncharacterized protein</fullName>
    </submittedName>
</protein>
<feature type="region of interest" description="Disordered" evidence="1">
    <location>
        <begin position="38"/>
        <end position="58"/>
    </location>
</feature>
<proteinExistence type="predicted"/>
<organism evidence="2 3">
    <name type="scientific">Streptomyces boetiae</name>
    <dbReference type="NCBI Taxonomy" id="3075541"/>
    <lineage>
        <taxon>Bacteria</taxon>
        <taxon>Bacillati</taxon>
        <taxon>Actinomycetota</taxon>
        <taxon>Actinomycetes</taxon>
        <taxon>Kitasatosporales</taxon>
        <taxon>Streptomycetaceae</taxon>
        <taxon>Streptomyces</taxon>
    </lineage>
</organism>
<dbReference type="RefSeq" id="WP_311632183.1">
    <property type="nucleotide sequence ID" value="NZ_JAVREN010000033.1"/>
</dbReference>